<dbReference type="InterPro" id="IPR030817">
    <property type="entry name" value="Myo_inos_IolD"/>
</dbReference>
<dbReference type="Proteomes" id="UP000620147">
    <property type="component" value="Unassembled WGS sequence"/>
</dbReference>
<organism evidence="7 8">
    <name type="scientific">Butyricicoccus faecihominis</name>
    <dbReference type="NCBI Taxonomy" id="1712515"/>
    <lineage>
        <taxon>Bacteria</taxon>
        <taxon>Bacillati</taxon>
        <taxon>Bacillota</taxon>
        <taxon>Clostridia</taxon>
        <taxon>Eubacteriales</taxon>
        <taxon>Butyricicoccaceae</taxon>
        <taxon>Butyricicoccus</taxon>
    </lineage>
</organism>
<evidence type="ECO:0000256" key="3">
    <source>
        <dbReference type="RuleBase" id="RU362132"/>
    </source>
</evidence>
<dbReference type="PANTHER" id="PTHR18968:SF9">
    <property type="entry name" value="3D-(3,5_4)-TRIHYDROXYCYCLOHEXANE-1,2-DIONE HYDROLASE"/>
    <property type="match status" value="1"/>
</dbReference>
<accession>A0ABQ1DY77</accession>
<dbReference type="EMBL" id="BLYJ01000007">
    <property type="protein sequence ID" value="GFO87610.1"/>
    <property type="molecule type" value="Genomic_DNA"/>
</dbReference>
<comment type="caution">
    <text evidence="7">The sequence shown here is derived from an EMBL/GenBank/DDBJ whole genome shotgun (WGS) entry which is preliminary data.</text>
</comment>
<dbReference type="InterPro" id="IPR012001">
    <property type="entry name" value="Thiamin_PyroP_enz_TPP-bd_dom"/>
</dbReference>
<keyword evidence="8" id="KW-1185">Reference proteome</keyword>
<comment type="similarity">
    <text evidence="1 3">Belongs to the TPP enzyme family.</text>
</comment>
<protein>
    <submittedName>
        <fullName evidence="7">3D-(3,5/4)-trihydroxycyclohexane-1,2-dione hydrolase</fullName>
    </submittedName>
</protein>
<dbReference type="PROSITE" id="PS00187">
    <property type="entry name" value="TPP_ENZYMES"/>
    <property type="match status" value="1"/>
</dbReference>
<keyword evidence="2 3" id="KW-0786">Thiamine pyrophosphate</keyword>
<dbReference type="InterPro" id="IPR029061">
    <property type="entry name" value="THDP-binding"/>
</dbReference>
<evidence type="ECO:0000256" key="1">
    <source>
        <dbReference type="ARBA" id="ARBA00007812"/>
    </source>
</evidence>
<dbReference type="Gene3D" id="3.40.50.970">
    <property type="match status" value="2"/>
</dbReference>
<evidence type="ECO:0000259" key="6">
    <source>
        <dbReference type="Pfam" id="PF02776"/>
    </source>
</evidence>
<dbReference type="CDD" id="cd07035">
    <property type="entry name" value="TPP_PYR_POX_like"/>
    <property type="match status" value="1"/>
</dbReference>
<gene>
    <name evidence="7" type="primary">iolD_1</name>
    <name evidence="7" type="ORF">BUFA31_07740</name>
</gene>
<keyword evidence="7" id="KW-0378">Hydrolase</keyword>
<sequence>MIHMETVRLTASQALVRFLENQYISYIDMDGNEQEHKFVKGIFMLPGHGNVVGFANGVEQELKDMVVYQGKNEQGMALAAVGYAKQMRRKSIFACTSSVGPGACNMVTAAATATANNIPVLILPGDIYASRQPDPVLQQMEQPQNLSISAHDAFQAVTKYWGRINRPEQVMTDMISAMRVLTDTANTGAVAISLPQDVQAEAYDYPVDFFKKRVWRIDRRPVTKYALDKAVEVIKNAKKPLLICGGGVRYAEAHKVFKKFAEDFGIAFGETQAGKSAVVWDHELNLGGLGTTGGIAANKLAHEADVVIGVGTRYTDFTTASKWLYRTDAKFVNINPSEFQAYKMDATPVVADANEALTAIGEELAKIGYHTDKAYAEEVAALRKEWWTEVERLDKVEYTDPEHFTPECNDDNRECVEKYIEDTGCKLCQTTVLGTINHMIDDNAIVCAAAGSLPGDMQGLWRARKENTYHMEYGYSCMGYEVASALGAKIACPDQEVYAMCGDGSFDMLHSELITSVQMGHKINVMLFDNASFGCINNLEVSNGNASICTEKNMLEEGVTNGVHKGKVIQVDYAAIGAAYGCKTYTVKTLDELKAAIEDSKKQTVSTLIDMKVLPKTMSAGYEAWWRVGVAEVSQKAEVQAARKRIEDHLFESRHY</sequence>
<name>A0ABQ1DY77_9FIRM</name>
<dbReference type="InterPro" id="IPR029035">
    <property type="entry name" value="DHS-like_NAD/FAD-binding_dom"/>
</dbReference>
<dbReference type="Pfam" id="PF02776">
    <property type="entry name" value="TPP_enzyme_N"/>
    <property type="match status" value="1"/>
</dbReference>
<feature type="domain" description="Thiamine pyrophosphate enzyme TPP-binding" evidence="5">
    <location>
        <begin position="450"/>
        <end position="610"/>
    </location>
</feature>
<evidence type="ECO:0000259" key="4">
    <source>
        <dbReference type="Pfam" id="PF00205"/>
    </source>
</evidence>
<dbReference type="Pfam" id="PF02775">
    <property type="entry name" value="TPP_enzyme_C"/>
    <property type="match status" value="1"/>
</dbReference>
<dbReference type="InterPro" id="IPR011766">
    <property type="entry name" value="TPP_enzyme_TPP-bd"/>
</dbReference>
<feature type="domain" description="Thiamine pyrophosphate enzyme central" evidence="4">
    <location>
        <begin position="227"/>
        <end position="360"/>
    </location>
</feature>
<proteinExistence type="inferred from homology"/>
<dbReference type="NCBIfam" id="TIGR04377">
    <property type="entry name" value="myo_inos_iolD"/>
    <property type="match status" value="1"/>
</dbReference>
<evidence type="ECO:0000256" key="2">
    <source>
        <dbReference type="ARBA" id="ARBA00023052"/>
    </source>
</evidence>
<dbReference type="Pfam" id="PF00205">
    <property type="entry name" value="TPP_enzyme_M"/>
    <property type="match status" value="1"/>
</dbReference>
<dbReference type="SUPFAM" id="SSF52467">
    <property type="entry name" value="DHS-like NAD/FAD-binding domain"/>
    <property type="match status" value="1"/>
</dbReference>
<evidence type="ECO:0000259" key="5">
    <source>
        <dbReference type="Pfam" id="PF02775"/>
    </source>
</evidence>
<dbReference type="Gene3D" id="3.40.50.1220">
    <property type="entry name" value="TPP-binding domain"/>
    <property type="match status" value="1"/>
</dbReference>
<evidence type="ECO:0000313" key="8">
    <source>
        <dbReference type="Proteomes" id="UP000620147"/>
    </source>
</evidence>
<dbReference type="SUPFAM" id="SSF52518">
    <property type="entry name" value="Thiamin diphosphate-binding fold (THDP-binding)"/>
    <property type="match status" value="2"/>
</dbReference>
<evidence type="ECO:0000313" key="7">
    <source>
        <dbReference type="EMBL" id="GFO87610.1"/>
    </source>
</evidence>
<dbReference type="InterPro" id="IPR045229">
    <property type="entry name" value="TPP_enz"/>
</dbReference>
<dbReference type="InterPro" id="IPR012000">
    <property type="entry name" value="Thiamin_PyroP_enz_cen_dom"/>
</dbReference>
<dbReference type="PANTHER" id="PTHR18968">
    <property type="entry name" value="THIAMINE PYROPHOSPHATE ENZYMES"/>
    <property type="match status" value="1"/>
</dbReference>
<reference evidence="7 8" key="1">
    <citation type="submission" date="2020-06" db="EMBL/GenBank/DDBJ databases">
        <title>Characterization of fructooligosaccharide metabolism and fructooligosaccharide-degrading enzymes in human commensal butyrate producers.</title>
        <authorList>
            <person name="Tanno H."/>
            <person name="Fujii T."/>
            <person name="Hirano K."/>
            <person name="Maeno S."/>
            <person name="Tonozuka T."/>
            <person name="Sakamoto M."/>
            <person name="Ohkuma M."/>
            <person name="Tochio T."/>
            <person name="Endo A."/>
        </authorList>
    </citation>
    <scope>NUCLEOTIDE SEQUENCE [LARGE SCALE GENOMIC DNA]</scope>
    <source>
        <strain evidence="7 8">JCM 31056</strain>
    </source>
</reference>
<dbReference type="GO" id="GO:0016787">
    <property type="term" value="F:hydrolase activity"/>
    <property type="evidence" value="ECO:0007669"/>
    <property type="project" value="UniProtKB-KW"/>
</dbReference>
<dbReference type="InterPro" id="IPR000399">
    <property type="entry name" value="TPP-bd_CS"/>
</dbReference>
<feature type="domain" description="Thiamine pyrophosphate enzyme N-terminal TPP-binding" evidence="6">
    <location>
        <begin position="39"/>
        <end position="140"/>
    </location>
</feature>